<evidence type="ECO:0000313" key="2">
    <source>
        <dbReference type="EMBL" id="MDR6842522.1"/>
    </source>
</evidence>
<accession>A0ABU1RUS1</accession>
<comment type="caution">
    <text evidence="2">The sequence shown here is derived from an EMBL/GenBank/DDBJ whole genome shotgun (WGS) entry which is preliminary data.</text>
</comment>
<proteinExistence type="predicted"/>
<dbReference type="RefSeq" id="WP_310094633.1">
    <property type="nucleotide sequence ID" value="NZ_JAVDTT010000003.1"/>
</dbReference>
<keyword evidence="1" id="KW-0472">Membrane</keyword>
<keyword evidence="1" id="KW-0812">Transmembrane</keyword>
<gene>
    <name evidence="2" type="ORF">J2W94_002816</name>
</gene>
<name>A0ABU1RUS1_9GAMM</name>
<sequence length="75" mass="8493">MNWNKWIRQFHRWVAIVFTLTVIANFVALAQSGGAMPPPWVTYSPLLPLALLILTGLYMFVLPYAAKWRGTSQAS</sequence>
<reference evidence="2 3" key="1">
    <citation type="submission" date="2023-07" db="EMBL/GenBank/DDBJ databases">
        <title>Sorghum-associated microbial communities from plants grown in Nebraska, USA.</title>
        <authorList>
            <person name="Schachtman D."/>
        </authorList>
    </citation>
    <scope>NUCLEOTIDE SEQUENCE [LARGE SCALE GENOMIC DNA]</scope>
    <source>
        <strain evidence="2 3">BE107</strain>
    </source>
</reference>
<dbReference type="EMBL" id="JAVDTT010000003">
    <property type="protein sequence ID" value="MDR6842522.1"/>
    <property type="molecule type" value="Genomic_DNA"/>
</dbReference>
<protein>
    <recommendedName>
        <fullName evidence="4">Transmembrane protein</fullName>
    </recommendedName>
</protein>
<evidence type="ECO:0000313" key="3">
    <source>
        <dbReference type="Proteomes" id="UP001254759"/>
    </source>
</evidence>
<organism evidence="2 3">
    <name type="scientific">Pseudoxanthomonas sacheonensis</name>
    <dbReference type="NCBI Taxonomy" id="443615"/>
    <lineage>
        <taxon>Bacteria</taxon>
        <taxon>Pseudomonadati</taxon>
        <taxon>Pseudomonadota</taxon>
        <taxon>Gammaproteobacteria</taxon>
        <taxon>Lysobacterales</taxon>
        <taxon>Lysobacteraceae</taxon>
        <taxon>Pseudoxanthomonas</taxon>
    </lineage>
</organism>
<feature type="transmembrane region" description="Helical" evidence="1">
    <location>
        <begin position="46"/>
        <end position="66"/>
    </location>
</feature>
<evidence type="ECO:0008006" key="4">
    <source>
        <dbReference type="Google" id="ProtNLM"/>
    </source>
</evidence>
<dbReference type="Proteomes" id="UP001254759">
    <property type="component" value="Unassembled WGS sequence"/>
</dbReference>
<keyword evidence="1" id="KW-1133">Transmembrane helix</keyword>
<evidence type="ECO:0000256" key="1">
    <source>
        <dbReference type="SAM" id="Phobius"/>
    </source>
</evidence>
<keyword evidence="3" id="KW-1185">Reference proteome</keyword>